<dbReference type="Proteomes" id="UP001055072">
    <property type="component" value="Unassembled WGS sequence"/>
</dbReference>
<reference evidence="1" key="1">
    <citation type="journal article" date="2021" name="Environ. Microbiol.">
        <title>Gene family expansions and transcriptome signatures uncover fungal adaptations to wood decay.</title>
        <authorList>
            <person name="Hage H."/>
            <person name="Miyauchi S."/>
            <person name="Viragh M."/>
            <person name="Drula E."/>
            <person name="Min B."/>
            <person name="Chaduli D."/>
            <person name="Navarro D."/>
            <person name="Favel A."/>
            <person name="Norest M."/>
            <person name="Lesage-Meessen L."/>
            <person name="Balint B."/>
            <person name="Merenyi Z."/>
            <person name="de Eugenio L."/>
            <person name="Morin E."/>
            <person name="Martinez A.T."/>
            <person name="Baldrian P."/>
            <person name="Stursova M."/>
            <person name="Martinez M.J."/>
            <person name="Novotny C."/>
            <person name="Magnuson J.K."/>
            <person name="Spatafora J.W."/>
            <person name="Maurice S."/>
            <person name="Pangilinan J."/>
            <person name="Andreopoulos W."/>
            <person name="LaButti K."/>
            <person name="Hundley H."/>
            <person name="Na H."/>
            <person name="Kuo A."/>
            <person name="Barry K."/>
            <person name="Lipzen A."/>
            <person name="Henrissat B."/>
            <person name="Riley R."/>
            <person name="Ahrendt S."/>
            <person name="Nagy L.G."/>
            <person name="Grigoriev I.V."/>
            <person name="Martin F."/>
            <person name="Rosso M.N."/>
        </authorList>
    </citation>
    <scope>NUCLEOTIDE SEQUENCE</scope>
    <source>
        <strain evidence="1">CBS 384.51</strain>
    </source>
</reference>
<comment type="caution">
    <text evidence="1">The sequence shown here is derived from an EMBL/GenBank/DDBJ whole genome shotgun (WGS) entry which is preliminary data.</text>
</comment>
<name>A0ACB8U0Q0_9APHY</name>
<proteinExistence type="predicted"/>
<evidence type="ECO:0000313" key="2">
    <source>
        <dbReference type="Proteomes" id="UP001055072"/>
    </source>
</evidence>
<keyword evidence="2" id="KW-1185">Reference proteome</keyword>
<evidence type="ECO:0000313" key="1">
    <source>
        <dbReference type="EMBL" id="KAI0087928.1"/>
    </source>
</evidence>
<accession>A0ACB8U0Q0</accession>
<sequence>MAMFKGRRAESDNGWTGYGPWPYTILDESDLAHHIERLALVHTEGPTESLTIQPFPAPDKNQDRHTITQWNTPQGLWKVFSVFDGHAGHETVDYANNNLIPALEAAVLSAQSSEPEDEKAVLEPSRVIEVLRKAVSSFDDNITQHFLQLFPGGPEVLSQLTDDEIRAVSMVDGRPHPAVQPCIAGSTVLVALLDPARQLYVVSLGDSIAILGIKNDHGSQWKAKLLSAFHNGLNPEEVQRLKRDHPDQPDVVTNGRVLGGIAVTRALGDHVFKLPSIYADRVFRLACADSHIISKADGFLPRCLTPPYLLNDPDIVHVDLSKVSPADNVLLLASDGLGDLKDVHDKLPDPLAEHWVKIAAESERPALSVLRDAMGGNDLEKASFWITVEMEEPWMDDTTIVVTRL</sequence>
<protein>
    <submittedName>
        <fullName evidence="1">Protein serine/threonine phosphatase 2C</fullName>
    </submittedName>
</protein>
<organism evidence="1 2">
    <name type="scientific">Irpex rosettiformis</name>
    <dbReference type="NCBI Taxonomy" id="378272"/>
    <lineage>
        <taxon>Eukaryota</taxon>
        <taxon>Fungi</taxon>
        <taxon>Dikarya</taxon>
        <taxon>Basidiomycota</taxon>
        <taxon>Agaricomycotina</taxon>
        <taxon>Agaricomycetes</taxon>
        <taxon>Polyporales</taxon>
        <taxon>Irpicaceae</taxon>
        <taxon>Irpex</taxon>
    </lineage>
</organism>
<gene>
    <name evidence="1" type="ORF">BDY19DRAFT_951071</name>
</gene>
<dbReference type="EMBL" id="MU274915">
    <property type="protein sequence ID" value="KAI0087928.1"/>
    <property type="molecule type" value="Genomic_DNA"/>
</dbReference>